<keyword evidence="1" id="KW-0677">Repeat</keyword>
<evidence type="ECO:0000256" key="1">
    <source>
        <dbReference type="ARBA" id="ARBA00022737"/>
    </source>
</evidence>
<gene>
    <name evidence="3" type="ORF">COY32_07060</name>
</gene>
<proteinExistence type="predicted"/>
<evidence type="ECO:0000313" key="4">
    <source>
        <dbReference type="Proteomes" id="UP000228920"/>
    </source>
</evidence>
<evidence type="ECO:0000256" key="2">
    <source>
        <dbReference type="SAM" id="Phobius"/>
    </source>
</evidence>
<dbReference type="PANTHER" id="PTHR45188">
    <property type="entry name" value="DNAJ PROTEIN P58IPK HOMOLOG"/>
    <property type="match status" value="1"/>
</dbReference>
<comment type="caution">
    <text evidence="3">The sequence shown here is derived from an EMBL/GenBank/DDBJ whole genome shotgun (WGS) entry which is preliminary data.</text>
</comment>
<evidence type="ECO:0000313" key="3">
    <source>
        <dbReference type="EMBL" id="PIZ44117.1"/>
    </source>
</evidence>
<dbReference type="Pfam" id="PF13432">
    <property type="entry name" value="TPR_16"/>
    <property type="match status" value="1"/>
</dbReference>
<dbReference type="InterPro" id="IPR011990">
    <property type="entry name" value="TPR-like_helical_dom_sf"/>
</dbReference>
<dbReference type="Gene3D" id="1.25.40.10">
    <property type="entry name" value="Tetratricopeptide repeat domain"/>
    <property type="match status" value="2"/>
</dbReference>
<sequence length="240" mass="26591">MSKKTLIITSFTIAVIIGVLFGVISVQKTLKKAQIDEYINRATTAKNEQHYVDAFNLMSLARKLDQQDTSLIIRQADIAFLNGDYDVSQTLYLEAGVTQNPQLLFTRALSQLSRGNFSSAVDILTQAQQSLTEQDPLTTSRITALITSIAEIMTETNSPKIQALTARTLIGEKAYTYSIEVLNNLITSEPQYKDAYYLRAVSFYSQGNASKSRTDANAALDIDPNYKAARDLLAKLDDSK</sequence>
<keyword evidence="2" id="KW-1133">Transmembrane helix</keyword>
<dbReference type="AlphaFoldDB" id="A0A2M7TEL9"/>
<dbReference type="EMBL" id="PFNL01000196">
    <property type="protein sequence ID" value="PIZ44117.1"/>
    <property type="molecule type" value="Genomic_DNA"/>
</dbReference>
<dbReference type="SUPFAM" id="SSF48452">
    <property type="entry name" value="TPR-like"/>
    <property type="match status" value="2"/>
</dbReference>
<name>A0A2M7TEL9_UNCKA</name>
<dbReference type="Proteomes" id="UP000228920">
    <property type="component" value="Unassembled WGS sequence"/>
</dbReference>
<keyword evidence="2" id="KW-0472">Membrane</keyword>
<protein>
    <submittedName>
        <fullName evidence="3">Uncharacterized protein</fullName>
    </submittedName>
</protein>
<organism evidence="3 4">
    <name type="scientific">candidate division WWE3 bacterium CG_4_10_14_0_2_um_filter_41_14</name>
    <dbReference type="NCBI Taxonomy" id="1975072"/>
    <lineage>
        <taxon>Bacteria</taxon>
        <taxon>Katanobacteria</taxon>
    </lineage>
</organism>
<feature type="transmembrane region" description="Helical" evidence="2">
    <location>
        <begin position="6"/>
        <end position="26"/>
    </location>
</feature>
<keyword evidence="2" id="KW-0812">Transmembrane</keyword>
<accession>A0A2M7TEL9</accession>
<reference evidence="4" key="1">
    <citation type="submission" date="2017-09" db="EMBL/GenBank/DDBJ databases">
        <title>Depth-based differentiation of microbial function through sediment-hosted aquifers and enrichment of novel symbionts in the deep terrestrial subsurface.</title>
        <authorList>
            <person name="Probst A.J."/>
            <person name="Ladd B."/>
            <person name="Jarett J.K."/>
            <person name="Geller-Mcgrath D.E."/>
            <person name="Sieber C.M.K."/>
            <person name="Emerson J.B."/>
            <person name="Anantharaman K."/>
            <person name="Thomas B.C."/>
            <person name="Malmstrom R."/>
            <person name="Stieglmeier M."/>
            <person name="Klingl A."/>
            <person name="Woyke T."/>
            <person name="Ryan C.M."/>
            <person name="Banfield J.F."/>
        </authorList>
    </citation>
    <scope>NUCLEOTIDE SEQUENCE [LARGE SCALE GENOMIC DNA]</scope>
</reference>
<dbReference type="PANTHER" id="PTHR45188:SF2">
    <property type="entry name" value="DNAJ HOMOLOG SUBFAMILY C MEMBER 7"/>
    <property type="match status" value="1"/>
</dbReference>